<keyword evidence="2" id="KW-1185">Reference proteome</keyword>
<proteinExistence type="predicted"/>
<dbReference type="STRING" id="671065.MetMK1DRAFT_00010160"/>
<gene>
    <name evidence="1" type="ORF">MetMK1DRAFT_00010160</name>
</gene>
<dbReference type="AlphaFoldDB" id="H2C2P2"/>
<protein>
    <submittedName>
        <fullName evidence="1">Uncharacterized protein</fullName>
    </submittedName>
</protein>
<dbReference type="Proteomes" id="UP000003980">
    <property type="component" value="Unassembled WGS sequence"/>
</dbReference>
<dbReference type="EMBL" id="JH597761">
    <property type="protein sequence ID" value="EHP70513.1"/>
    <property type="molecule type" value="Genomic_DNA"/>
</dbReference>
<organism evidence="1 2">
    <name type="scientific">Metallosphaera yellowstonensis MK1</name>
    <dbReference type="NCBI Taxonomy" id="671065"/>
    <lineage>
        <taxon>Archaea</taxon>
        <taxon>Thermoproteota</taxon>
        <taxon>Thermoprotei</taxon>
        <taxon>Sulfolobales</taxon>
        <taxon>Sulfolobaceae</taxon>
        <taxon>Metallosphaera</taxon>
    </lineage>
</organism>
<reference evidence="1 2" key="1">
    <citation type="submission" date="2012-01" db="EMBL/GenBank/DDBJ databases">
        <title>Improved High-Quality Draft sequence of Metallosphaera yellowstonensis MK1.</title>
        <authorList>
            <consortium name="US DOE Joint Genome Institute"/>
            <person name="Lucas S."/>
            <person name="Han J."/>
            <person name="Cheng J.-F."/>
            <person name="Goodwin L."/>
            <person name="Pitluck S."/>
            <person name="Peters L."/>
            <person name="Teshima H."/>
            <person name="Detter J.C."/>
            <person name="Han C."/>
            <person name="Tapia R."/>
            <person name="Land M."/>
            <person name="Hauser L."/>
            <person name="Kyrpides N."/>
            <person name="Kozubal M."/>
            <person name="Macur R.E."/>
            <person name="Jay Z."/>
            <person name="Inskeep W."/>
            <person name="Woyke T."/>
        </authorList>
    </citation>
    <scope>NUCLEOTIDE SEQUENCE [LARGE SCALE GENOMIC DNA]</scope>
    <source>
        <strain evidence="1 2">MK1</strain>
    </source>
</reference>
<name>H2C2P2_9CREN</name>
<dbReference type="HOGENOM" id="CLU_3302809_0_0_2"/>
<accession>H2C2P2</accession>
<evidence type="ECO:0000313" key="2">
    <source>
        <dbReference type="Proteomes" id="UP000003980"/>
    </source>
</evidence>
<evidence type="ECO:0000313" key="1">
    <source>
        <dbReference type="EMBL" id="EHP70513.1"/>
    </source>
</evidence>
<sequence length="39" mass="4313">MAAVIRFCLDYRAIFKGKSHNCCDGKSITAELRLVLPGD</sequence>